<comment type="caution">
    <text evidence="1">The sequence shown here is derived from an EMBL/GenBank/DDBJ whole genome shotgun (WGS) entry which is preliminary data.</text>
</comment>
<protein>
    <submittedName>
        <fullName evidence="1">YwmB family TATA-box binding protein</fullName>
    </submittedName>
</protein>
<evidence type="ECO:0000313" key="2">
    <source>
        <dbReference type="Proteomes" id="UP001597318"/>
    </source>
</evidence>
<dbReference type="Proteomes" id="UP001597318">
    <property type="component" value="Unassembled WGS sequence"/>
</dbReference>
<keyword evidence="2" id="KW-1185">Reference proteome</keyword>
<reference evidence="2" key="1">
    <citation type="journal article" date="2019" name="Int. J. Syst. Evol. Microbiol.">
        <title>The Global Catalogue of Microorganisms (GCM) 10K type strain sequencing project: providing services to taxonomists for standard genome sequencing and annotation.</title>
        <authorList>
            <consortium name="The Broad Institute Genomics Platform"/>
            <consortium name="The Broad Institute Genome Sequencing Center for Infectious Disease"/>
            <person name="Wu L."/>
            <person name="Ma J."/>
        </authorList>
    </citation>
    <scope>NUCLEOTIDE SEQUENCE [LARGE SCALE GENOMIC DNA]</scope>
    <source>
        <strain evidence="2">CGMCC 1.15474</strain>
    </source>
</reference>
<dbReference type="SUPFAM" id="SSF143842">
    <property type="entry name" value="YwmB-like"/>
    <property type="match status" value="1"/>
</dbReference>
<name>A0ABW5C0Z8_9BACI</name>
<accession>A0ABW5C0Z8</accession>
<dbReference type="InterPro" id="IPR036209">
    <property type="entry name" value="YwmB-like_sf"/>
</dbReference>
<dbReference type="InterPro" id="IPR014794">
    <property type="entry name" value="DUF1779"/>
</dbReference>
<gene>
    <name evidence="1" type="ORF">ACFSKK_13835</name>
</gene>
<dbReference type="Pfam" id="PF08680">
    <property type="entry name" value="DUF1779"/>
    <property type="match status" value="1"/>
</dbReference>
<sequence length="241" mass="27778">MIKQIGLILSCLITIIFYSIHSVEGSNREYKLEEMIKIAEKNQISITSWQGYLKADLGTANSDKEVNKIVRNTKDKFPFIHEWITHEPENHHVTVEAKIDKQVTSQLHKIQIYITESNEGFQMFLTLQFKDKSLDGEELHQLLDNMNLKMDKEYYTINGYLVGKPDLEKTTTNLMDGFGADYIEGVQEEGFQSISGYTSKWEESIPAKNNKKVNLQMGLRYSPDQERTNVTIGTPIIITEY</sequence>
<dbReference type="RefSeq" id="WP_379052099.1">
    <property type="nucleotide sequence ID" value="NZ_JBHUIK010000003.1"/>
</dbReference>
<evidence type="ECO:0000313" key="1">
    <source>
        <dbReference type="EMBL" id="MFD2214766.1"/>
    </source>
</evidence>
<dbReference type="Gene3D" id="3.30.2030.10">
    <property type="entry name" value="YwmB-like"/>
    <property type="match status" value="1"/>
</dbReference>
<dbReference type="Gene3D" id="3.30.360.40">
    <property type="entry name" value="YwmB-like"/>
    <property type="match status" value="1"/>
</dbReference>
<proteinExistence type="predicted"/>
<organism evidence="1 2">
    <name type="scientific">Metabacillus endolithicus</name>
    <dbReference type="NCBI Taxonomy" id="1535204"/>
    <lineage>
        <taxon>Bacteria</taxon>
        <taxon>Bacillati</taxon>
        <taxon>Bacillota</taxon>
        <taxon>Bacilli</taxon>
        <taxon>Bacillales</taxon>
        <taxon>Bacillaceae</taxon>
        <taxon>Metabacillus</taxon>
    </lineage>
</organism>
<dbReference type="EMBL" id="JBHUIK010000003">
    <property type="protein sequence ID" value="MFD2214766.1"/>
    <property type="molecule type" value="Genomic_DNA"/>
</dbReference>